<gene>
    <name evidence="2" type="ORF">B0T24DRAFT_22933</name>
</gene>
<feature type="compositionally biased region" description="Polar residues" evidence="1">
    <location>
        <begin position="293"/>
        <end position="302"/>
    </location>
</feature>
<protein>
    <submittedName>
        <fullName evidence="2">Uncharacterized protein</fullName>
    </submittedName>
</protein>
<feature type="region of interest" description="Disordered" evidence="1">
    <location>
        <begin position="266"/>
        <end position="351"/>
    </location>
</feature>
<feature type="compositionally biased region" description="Low complexity" evidence="1">
    <location>
        <begin position="266"/>
        <end position="292"/>
    </location>
</feature>
<feature type="region of interest" description="Disordered" evidence="1">
    <location>
        <begin position="47"/>
        <end position="66"/>
    </location>
</feature>
<proteinExistence type="predicted"/>
<keyword evidence="3" id="KW-1185">Reference proteome</keyword>
<dbReference type="AlphaFoldDB" id="A0AAE0TX40"/>
<evidence type="ECO:0000313" key="2">
    <source>
        <dbReference type="EMBL" id="KAK3382779.1"/>
    </source>
</evidence>
<name>A0AAE0TX40_9PEZI</name>
<dbReference type="EMBL" id="JAULSN010000001">
    <property type="protein sequence ID" value="KAK3382779.1"/>
    <property type="molecule type" value="Genomic_DNA"/>
</dbReference>
<comment type="caution">
    <text evidence="2">The sequence shown here is derived from an EMBL/GenBank/DDBJ whole genome shotgun (WGS) entry which is preliminary data.</text>
</comment>
<evidence type="ECO:0000313" key="3">
    <source>
        <dbReference type="Proteomes" id="UP001287356"/>
    </source>
</evidence>
<evidence type="ECO:0000256" key="1">
    <source>
        <dbReference type="SAM" id="MobiDB-lite"/>
    </source>
</evidence>
<organism evidence="2 3">
    <name type="scientific">Lasiosphaeria ovina</name>
    <dbReference type="NCBI Taxonomy" id="92902"/>
    <lineage>
        <taxon>Eukaryota</taxon>
        <taxon>Fungi</taxon>
        <taxon>Dikarya</taxon>
        <taxon>Ascomycota</taxon>
        <taxon>Pezizomycotina</taxon>
        <taxon>Sordariomycetes</taxon>
        <taxon>Sordariomycetidae</taxon>
        <taxon>Sordariales</taxon>
        <taxon>Lasiosphaeriaceae</taxon>
        <taxon>Lasiosphaeria</taxon>
    </lineage>
</organism>
<reference evidence="2" key="2">
    <citation type="submission" date="2023-06" db="EMBL/GenBank/DDBJ databases">
        <authorList>
            <consortium name="Lawrence Berkeley National Laboratory"/>
            <person name="Haridas S."/>
            <person name="Hensen N."/>
            <person name="Bonometti L."/>
            <person name="Westerberg I."/>
            <person name="Brannstrom I.O."/>
            <person name="Guillou S."/>
            <person name="Cros-Aarteil S."/>
            <person name="Calhoun S."/>
            <person name="Kuo A."/>
            <person name="Mondo S."/>
            <person name="Pangilinan J."/>
            <person name="Riley R."/>
            <person name="Labutti K."/>
            <person name="Andreopoulos B."/>
            <person name="Lipzen A."/>
            <person name="Chen C."/>
            <person name="Yanf M."/>
            <person name="Daum C."/>
            <person name="Ng V."/>
            <person name="Clum A."/>
            <person name="Steindorff A."/>
            <person name="Ohm R."/>
            <person name="Martin F."/>
            <person name="Silar P."/>
            <person name="Natvig D."/>
            <person name="Lalanne C."/>
            <person name="Gautier V."/>
            <person name="Ament-Velasquez S.L."/>
            <person name="Kruys A."/>
            <person name="Hutchinson M.I."/>
            <person name="Powell A.J."/>
            <person name="Barry K."/>
            <person name="Miller A.N."/>
            <person name="Grigoriev I.V."/>
            <person name="Debuchy R."/>
            <person name="Gladieux P."/>
            <person name="Thoren M.H."/>
            <person name="Johannesson H."/>
        </authorList>
    </citation>
    <scope>NUCLEOTIDE SEQUENCE</scope>
    <source>
        <strain evidence="2">CBS 958.72</strain>
    </source>
</reference>
<sequence>MMSHRALSQSARGPSYLVAGVTAMKTQARTLSQLTMGFDEIAQWKERNRKQQEQEGPEKKDQQRPTVFDLKVTTPQHKSNVWNISYAPHDDTNSELPTAAAANAQQHQVLLASFHRRAHAGPSSLLAASTSAATDPNKFSQSPSNSAVFYTTSANTLAKTAPQTTPQPGGSGSNGSFTSSSSSNQRSAAEITDVPSLAVLSKLCRRPASASHLDKNNNIDEDNTVTVTNEEEKFSRQLKTLNCGIGGASTLSSVLQRINQQLASWSGRSGFNPSSSSDSVPSSSSSRQQQPSTDEQASGNNHIKNKNDKTNNNEAAGNQSSGSGSGKNPKNPKDNNNNSDKPWPNDAPLPILRQLPMFLGGGPF</sequence>
<feature type="region of interest" description="Disordered" evidence="1">
    <location>
        <begin position="208"/>
        <end position="228"/>
    </location>
</feature>
<feature type="compositionally biased region" description="Basic and acidic residues" evidence="1">
    <location>
        <begin position="47"/>
        <end position="63"/>
    </location>
</feature>
<feature type="compositionally biased region" description="Polar residues" evidence="1">
    <location>
        <begin position="159"/>
        <end position="168"/>
    </location>
</feature>
<feature type="compositionally biased region" description="Low complexity" evidence="1">
    <location>
        <begin position="312"/>
        <end position="346"/>
    </location>
</feature>
<dbReference type="Proteomes" id="UP001287356">
    <property type="component" value="Unassembled WGS sequence"/>
</dbReference>
<accession>A0AAE0TX40</accession>
<feature type="compositionally biased region" description="Low complexity" evidence="1">
    <location>
        <begin position="174"/>
        <end position="183"/>
    </location>
</feature>
<reference evidence="2" key="1">
    <citation type="journal article" date="2023" name="Mol. Phylogenet. Evol.">
        <title>Genome-scale phylogeny and comparative genomics of the fungal order Sordariales.</title>
        <authorList>
            <person name="Hensen N."/>
            <person name="Bonometti L."/>
            <person name="Westerberg I."/>
            <person name="Brannstrom I.O."/>
            <person name="Guillou S."/>
            <person name="Cros-Aarteil S."/>
            <person name="Calhoun S."/>
            <person name="Haridas S."/>
            <person name="Kuo A."/>
            <person name="Mondo S."/>
            <person name="Pangilinan J."/>
            <person name="Riley R."/>
            <person name="LaButti K."/>
            <person name="Andreopoulos B."/>
            <person name="Lipzen A."/>
            <person name="Chen C."/>
            <person name="Yan M."/>
            <person name="Daum C."/>
            <person name="Ng V."/>
            <person name="Clum A."/>
            <person name="Steindorff A."/>
            <person name="Ohm R.A."/>
            <person name="Martin F."/>
            <person name="Silar P."/>
            <person name="Natvig D.O."/>
            <person name="Lalanne C."/>
            <person name="Gautier V."/>
            <person name="Ament-Velasquez S.L."/>
            <person name="Kruys A."/>
            <person name="Hutchinson M.I."/>
            <person name="Powell A.J."/>
            <person name="Barry K."/>
            <person name="Miller A.N."/>
            <person name="Grigoriev I.V."/>
            <person name="Debuchy R."/>
            <person name="Gladieux P."/>
            <person name="Hiltunen Thoren M."/>
            <person name="Johannesson H."/>
        </authorList>
    </citation>
    <scope>NUCLEOTIDE SEQUENCE</scope>
    <source>
        <strain evidence="2">CBS 958.72</strain>
    </source>
</reference>
<feature type="region of interest" description="Disordered" evidence="1">
    <location>
        <begin position="159"/>
        <end position="190"/>
    </location>
</feature>